<dbReference type="Proteomes" id="UP000652761">
    <property type="component" value="Unassembled WGS sequence"/>
</dbReference>
<organism evidence="2 3">
    <name type="scientific">Colocasia esculenta</name>
    <name type="common">Wild taro</name>
    <name type="synonym">Arum esculentum</name>
    <dbReference type="NCBI Taxonomy" id="4460"/>
    <lineage>
        <taxon>Eukaryota</taxon>
        <taxon>Viridiplantae</taxon>
        <taxon>Streptophyta</taxon>
        <taxon>Embryophyta</taxon>
        <taxon>Tracheophyta</taxon>
        <taxon>Spermatophyta</taxon>
        <taxon>Magnoliopsida</taxon>
        <taxon>Liliopsida</taxon>
        <taxon>Araceae</taxon>
        <taxon>Aroideae</taxon>
        <taxon>Colocasieae</taxon>
        <taxon>Colocasia</taxon>
    </lineage>
</organism>
<evidence type="ECO:0000313" key="2">
    <source>
        <dbReference type="EMBL" id="MQL73008.1"/>
    </source>
</evidence>
<comment type="caution">
    <text evidence="2">The sequence shown here is derived from an EMBL/GenBank/DDBJ whole genome shotgun (WGS) entry which is preliminary data.</text>
</comment>
<keyword evidence="3" id="KW-1185">Reference proteome</keyword>
<dbReference type="OrthoDB" id="6494762at2759"/>
<name>A0A843TMV2_COLES</name>
<sequence length="525" mass="57276">MVKKAQLLEDATDLTNRIKGRMVKKEQTSEAPSKPINGKKRPLSITDGPGQERKPKVFAPTAPNKPRCKHYDKLGHTAEECLRKIGTCLRCGQPDLDTPSDLSGRARDDISADIQTYPEMVKKAQLLEDVTDLTDRIKRRMVKKKQTAGAPSKPTNGRVGQNRLPECDASACRIQNVMGSFVAISPENAAYQAVAFSSPVLESEQEKDRPWIAGYNLKNKGWSLVQPSLHKFPFSLASSPRPANPSNISEPTFEGALKAFYLSLQITAEGSITGSVKGTSVTISEDLLVERLECLNSGHKISEAVSIEKQKLGVIGNLGSITKKGLLVNELSAEKRLLHSIITNIITPRAGAYSVDATCQAVAFWFPGLQGGVIMELGARRRWPFRREGPNGSALLLEVGTLDSSHPSMLSSPLRLWFLVVWGCGSVRIMLAFPTCLACSPPPLDMFCIGFGVVSGRIVPEPPSAEGETAIEPAVWWSRLTGSTEFPTVVFSVPLLVSRFASTLPFVGETSQQWQGMHRVEETGR</sequence>
<reference evidence="2" key="1">
    <citation type="submission" date="2017-07" db="EMBL/GenBank/DDBJ databases">
        <title>Taro Niue Genome Assembly and Annotation.</title>
        <authorList>
            <person name="Atibalentja N."/>
            <person name="Keating K."/>
            <person name="Fields C.J."/>
        </authorList>
    </citation>
    <scope>NUCLEOTIDE SEQUENCE</scope>
    <source>
        <strain evidence="2">Niue_2</strain>
        <tissue evidence="2">Leaf</tissue>
    </source>
</reference>
<dbReference type="EMBL" id="NMUH01000150">
    <property type="protein sequence ID" value="MQL73008.1"/>
    <property type="molecule type" value="Genomic_DNA"/>
</dbReference>
<feature type="region of interest" description="Disordered" evidence="1">
    <location>
        <begin position="141"/>
        <end position="162"/>
    </location>
</feature>
<accession>A0A843TMV2</accession>
<protein>
    <submittedName>
        <fullName evidence="2">Uncharacterized protein</fullName>
    </submittedName>
</protein>
<proteinExistence type="predicted"/>
<dbReference type="AlphaFoldDB" id="A0A843TMV2"/>
<gene>
    <name evidence="2" type="ORF">Taro_005359</name>
</gene>
<evidence type="ECO:0000313" key="3">
    <source>
        <dbReference type="Proteomes" id="UP000652761"/>
    </source>
</evidence>
<feature type="region of interest" description="Disordered" evidence="1">
    <location>
        <begin position="19"/>
        <end position="56"/>
    </location>
</feature>
<evidence type="ECO:0000256" key="1">
    <source>
        <dbReference type="SAM" id="MobiDB-lite"/>
    </source>
</evidence>